<feature type="compositionally biased region" description="Basic and acidic residues" evidence="8">
    <location>
        <begin position="67"/>
        <end position="78"/>
    </location>
</feature>
<protein>
    <submittedName>
        <fullName evidence="9">Cytochrome P450</fullName>
    </submittedName>
</protein>
<dbReference type="OrthoDB" id="4133219at2"/>
<evidence type="ECO:0000313" key="9">
    <source>
        <dbReference type="EMBL" id="GIH81833.1"/>
    </source>
</evidence>
<dbReference type="PANTHER" id="PTHR46696">
    <property type="entry name" value="P450, PUTATIVE (EUROFUNG)-RELATED"/>
    <property type="match status" value="1"/>
</dbReference>
<reference evidence="9" key="1">
    <citation type="submission" date="2021-01" db="EMBL/GenBank/DDBJ databases">
        <title>Whole genome shotgun sequence of Planobispora rosea NBRC 15558.</title>
        <authorList>
            <person name="Komaki H."/>
            <person name="Tamura T."/>
        </authorList>
    </citation>
    <scope>NUCLEOTIDE SEQUENCE</scope>
    <source>
        <strain evidence="9">NBRC 15558</strain>
    </source>
</reference>
<accession>A0A8J3RVA2</accession>
<dbReference type="GO" id="GO:0005506">
    <property type="term" value="F:iron ion binding"/>
    <property type="evidence" value="ECO:0007669"/>
    <property type="project" value="InterPro"/>
</dbReference>
<dbReference type="InterPro" id="IPR001128">
    <property type="entry name" value="Cyt_P450"/>
</dbReference>
<evidence type="ECO:0000256" key="3">
    <source>
        <dbReference type="ARBA" id="ARBA00022723"/>
    </source>
</evidence>
<dbReference type="InterPro" id="IPR002397">
    <property type="entry name" value="Cyt_P450_B"/>
</dbReference>
<sequence length="414" mass="45619">MTATTRDHTLLELIGMLIDPAARPDPYPLYSRIRELGPSVLDLALWENPGIVISSYRECEAVLRDPRMSSQRGRDRNLADLMPSGAPSSVRQRWFLSLDPPDHTRLRRLVSAAFTARRIGRLSERISELVDELLDRAAERDAPFDIVEDLAYPLPMTVICEMLGVPAADHEQVRDWSSRLTRLIDGFGAPPTGESVSGLLALNVYLNELIASRQADPGDDLVSALIAVREGGDSLSHDELVSIVALLLVAGHETTVNLIANGALALLRHPDHFAALRENPQLADAVVEETLRYDPPVHITARVATEDMELSGVRLRRGAMVVLLLAAAHRDPGETDNPDAFDPYRPEIKHLAFGLGPHYCLGAPLARLEARLALTRLVQRLPEPALLQDPPPYRDHVNLRGPLSITVPRPSLRA</sequence>
<dbReference type="InterPro" id="IPR017972">
    <property type="entry name" value="Cyt_P450_CS"/>
</dbReference>
<gene>
    <name evidence="9" type="ORF">Pro02_02410</name>
</gene>
<keyword evidence="10" id="KW-1185">Reference proteome</keyword>
<dbReference type="GO" id="GO:0016705">
    <property type="term" value="F:oxidoreductase activity, acting on paired donors, with incorporation or reduction of molecular oxygen"/>
    <property type="evidence" value="ECO:0007669"/>
    <property type="project" value="InterPro"/>
</dbReference>
<keyword evidence="3 7" id="KW-0479">Metal-binding</keyword>
<dbReference type="PRINTS" id="PR00385">
    <property type="entry name" value="P450"/>
</dbReference>
<evidence type="ECO:0000256" key="5">
    <source>
        <dbReference type="ARBA" id="ARBA00023004"/>
    </source>
</evidence>
<proteinExistence type="inferred from homology"/>
<keyword evidence="2 7" id="KW-0349">Heme</keyword>
<keyword evidence="4 7" id="KW-0560">Oxidoreductase</keyword>
<comment type="similarity">
    <text evidence="1 7">Belongs to the cytochrome P450 family.</text>
</comment>
<dbReference type="PRINTS" id="PR00359">
    <property type="entry name" value="BP450"/>
</dbReference>
<comment type="caution">
    <text evidence="9">The sequence shown here is derived from an EMBL/GenBank/DDBJ whole genome shotgun (WGS) entry which is preliminary data.</text>
</comment>
<evidence type="ECO:0000256" key="2">
    <source>
        <dbReference type="ARBA" id="ARBA00022617"/>
    </source>
</evidence>
<evidence type="ECO:0000256" key="7">
    <source>
        <dbReference type="RuleBase" id="RU000461"/>
    </source>
</evidence>
<dbReference type="Gene3D" id="1.10.630.10">
    <property type="entry name" value="Cytochrome P450"/>
    <property type="match status" value="1"/>
</dbReference>
<dbReference type="Pfam" id="PF00067">
    <property type="entry name" value="p450"/>
    <property type="match status" value="1"/>
</dbReference>
<dbReference type="InterPro" id="IPR036396">
    <property type="entry name" value="Cyt_P450_sf"/>
</dbReference>
<name>A0A8J3RVA2_PLARO</name>
<evidence type="ECO:0000313" key="10">
    <source>
        <dbReference type="Proteomes" id="UP000655044"/>
    </source>
</evidence>
<evidence type="ECO:0000256" key="4">
    <source>
        <dbReference type="ARBA" id="ARBA00023002"/>
    </source>
</evidence>
<evidence type="ECO:0000256" key="8">
    <source>
        <dbReference type="SAM" id="MobiDB-lite"/>
    </source>
</evidence>
<dbReference type="AlphaFoldDB" id="A0A8J3RVA2"/>
<dbReference type="Proteomes" id="UP000655044">
    <property type="component" value="Unassembled WGS sequence"/>
</dbReference>
<evidence type="ECO:0000256" key="6">
    <source>
        <dbReference type="ARBA" id="ARBA00023033"/>
    </source>
</evidence>
<keyword evidence="5 7" id="KW-0408">Iron</keyword>
<dbReference type="GO" id="GO:0020037">
    <property type="term" value="F:heme binding"/>
    <property type="evidence" value="ECO:0007669"/>
    <property type="project" value="InterPro"/>
</dbReference>
<dbReference type="SUPFAM" id="SSF48264">
    <property type="entry name" value="Cytochrome P450"/>
    <property type="match status" value="1"/>
</dbReference>
<dbReference type="RefSeq" id="WP_068928115.1">
    <property type="nucleotide sequence ID" value="NZ_BMQP01000017.1"/>
</dbReference>
<dbReference type="PROSITE" id="PS00086">
    <property type="entry name" value="CYTOCHROME_P450"/>
    <property type="match status" value="1"/>
</dbReference>
<dbReference type="EMBL" id="BOOI01000001">
    <property type="protein sequence ID" value="GIH81833.1"/>
    <property type="molecule type" value="Genomic_DNA"/>
</dbReference>
<dbReference type="GO" id="GO:0004497">
    <property type="term" value="F:monooxygenase activity"/>
    <property type="evidence" value="ECO:0007669"/>
    <property type="project" value="UniProtKB-KW"/>
</dbReference>
<keyword evidence="6 7" id="KW-0503">Monooxygenase</keyword>
<dbReference type="CDD" id="cd20625">
    <property type="entry name" value="CYP164-like"/>
    <property type="match status" value="1"/>
</dbReference>
<feature type="region of interest" description="Disordered" evidence="8">
    <location>
        <begin position="67"/>
        <end position="86"/>
    </location>
</feature>
<evidence type="ECO:0000256" key="1">
    <source>
        <dbReference type="ARBA" id="ARBA00010617"/>
    </source>
</evidence>
<dbReference type="FunFam" id="1.10.630.10:FF:000018">
    <property type="entry name" value="Cytochrome P450 monooxygenase"/>
    <property type="match status" value="1"/>
</dbReference>
<organism evidence="9 10">
    <name type="scientific">Planobispora rosea</name>
    <dbReference type="NCBI Taxonomy" id="35762"/>
    <lineage>
        <taxon>Bacteria</taxon>
        <taxon>Bacillati</taxon>
        <taxon>Actinomycetota</taxon>
        <taxon>Actinomycetes</taxon>
        <taxon>Streptosporangiales</taxon>
        <taxon>Streptosporangiaceae</taxon>
        <taxon>Planobispora</taxon>
    </lineage>
</organism>
<dbReference type="PANTHER" id="PTHR46696:SF1">
    <property type="entry name" value="CYTOCHROME P450 YJIB-RELATED"/>
    <property type="match status" value="1"/>
</dbReference>